<dbReference type="EMBL" id="CP100595">
    <property type="protein sequence ID" value="UTJ05419.1"/>
    <property type="molecule type" value="Genomic_DNA"/>
</dbReference>
<dbReference type="RefSeq" id="WP_254575600.1">
    <property type="nucleotide sequence ID" value="NZ_CP100595.1"/>
</dbReference>
<name>A0ABY5DZP3_9BACT</name>
<gene>
    <name evidence="1" type="ORF">NJU99_09075</name>
</gene>
<sequence>MSAAIATKEDFDKFQRTIVKMLKEVNNSTQKEWLTKEECLSLYGIKDRTLTELRQTRKVVFSKVGNTCIYKHDSIIELIEENKIEAMSH</sequence>
<dbReference type="PANTHER" id="PTHR34585">
    <property type="match status" value="1"/>
</dbReference>
<keyword evidence="2" id="KW-1185">Reference proteome</keyword>
<organism evidence="1 2">
    <name type="scientific">Arcobacter roscoffensis</name>
    <dbReference type="NCBI Taxonomy" id="2961520"/>
    <lineage>
        <taxon>Bacteria</taxon>
        <taxon>Pseudomonadati</taxon>
        <taxon>Campylobacterota</taxon>
        <taxon>Epsilonproteobacteria</taxon>
        <taxon>Campylobacterales</taxon>
        <taxon>Arcobacteraceae</taxon>
        <taxon>Arcobacter</taxon>
    </lineage>
</organism>
<protein>
    <submittedName>
        <fullName evidence="1">Helix-turn-helix domain-containing protein</fullName>
    </submittedName>
</protein>
<evidence type="ECO:0000313" key="2">
    <source>
        <dbReference type="Proteomes" id="UP001060012"/>
    </source>
</evidence>
<reference evidence="1" key="1">
    <citation type="submission" date="2022-07" db="EMBL/GenBank/DDBJ databases">
        <title>Arcobacter roscoffensis sp. nov., a marine bacterium isolated from coastal seawater collected from Roscoff, France.</title>
        <authorList>
            <person name="Pascual J."/>
            <person name="Lepeaux C."/>
            <person name="Methner A."/>
            <person name="Overmann J."/>
        </authorList>
    </citation>
    <scope>NUCLEOTIDE SEQUENCE</scope>
    <source>
        <strain evidence="1">ARW1-2F2</strain>
    </source>
</reference>
<accession>A0ABY5DZP3</accession>
<proteinExistence type="predicted"/>
<dbReference type="PANTHER" id="PTHR34585:SF22">
    <property type="entry name" value="HELIX-TURN-HELIX DOMAIN-CONTAINING PROTEIN"/>
    <property type="match status" value="1"/>
</dbReference>
<dbReference type="Proteomes" id="UP001060012">
    <property type="component" value="Chromosome"/>
</dbReference>
<evidence type="ECO:0000313" key="1">
    <source>
        <dbReference type="EMBL" id="UTJ05419.1"/>
    </source>
</evidence>